<evidence type="ECO:0000256" key="3">
    <source>
        <dbReference type="ARBA" id="ARBA00022777"/>
    </source>
</evidence>
<keyword evidence="3" id="KW-0418">Kinase</keyword>
<accession>A0A381S9U4</accession>
<protein>
    <recommendedName>
        <fullName evidence="5">DAGKc domain-containing protein</fullName>
    </recommendedName>
</protein>
<dbReference type="NCBIfam" id="TIGR00147">
    <property type="entry name" value="YegS/Rv2252/BmrU family lipid kinase"/>
    <property type="match status" value="1"/>
</dbReference>
<dbReference type="InterPro" id="IPR005218">
    <property type="entry name" value="Diacylglycerol/lipid_kinase"/>
</dbReference>
<evidence type="ECO:0000256" key="4">
    <source>
        <dbReference type="ARBA" id="ARBA00022840"/>
    </source>
</evidence>
<dbReference type="EMBL" id="UINC01002660">
    <property type="protein sequence ID" value="SUZ99017.1"/>
    <property type="molecule type" value="Genomic_DNA"/>
</dbReference>
<dbReference type="Gene3D" id="3.40.50.10330">
    <property type="entry name" value="Probable inorganic polyphosphate/atp-NAD kinase, domain 1"/>
    <property type="match status" value="1"/>
</dbReference>
<dbReference type="InterPro" id="IPR017438">
    <property type="entry name" value="ATP-NAD_kinase_N"/>
</dbReference>
<proteinExistence type="predicted"/>
<dbReference type="GO" id="GO:0008654">
    <property type="term" value="P:phospholipid biosynthetic process"/>
    <property type="evidence" value="ECO:0007669"/>
    <property type="project" value="InterPro"/>
</dbReference>
<dbReference type="PROSITE" id="PS50146">
    <property type="entry name" value="DAGK"/>
    <property type="match status" value="1"/>
</dbReference>
<name>A0A381S9U4_9ZZZZ</name>
<dbReference type="GO" id="GO:0006665">
    <property type="term" value="P:sphingolipid metabolic process"/>
    <property type="evidence" value="ECO:0007669"/>
    <property type="project" value="TreeGrafter"/>
</dbReference>
<dbReference type="PANTHER" id="PTHR12358:SF54">
    <property type="entry name" value="SPHINGOSINE KINASE RELATED PROTEIN"/>
    <property type="match status" value="1"/>
</dbReference>
<dbReference type="Pfam" id="PF19279">
    <property type="entry name" value="YegS_C"/>
    <property type="match status" value="1"/>
</dbReference>
<keyword evidence="2" id="KW-0547">Nucleotide-binding</keyword>
<feature type="domain" description="DAGKc" evidence="5">
    <location>
        <begin position="1"/>
        <end position="133"/>
    </location>
</feature>
<dbReference type="SMART" id="SM00046">
    <property type="entry name" value="DAGKc"/>
    <property type="match status" value="1"/>
</dbReference>
<dbReference type="InterPro" id="IPR001206">
    <property type="entry name" value="Diacylglycerol_kinase_cat_dom"/>
</dbReference>
<keyword evidence="4" id="KW-0067">ATP-binding</keyword>
<dbReference type="AlphaFoldDB" id="A0A381S9U4"/>
<dbReference type="GO" id="GO:0001727">
    <property type="term" value="F:lipid kinase activity"/>
    <property type="evidence" value="ECO:0007669"/>
    <property type="project" value="TreeGrafter"/>
</dbReference>
<dbReference type="Gene3D" id="2.60.200.40">
    <property type="match status" value="2"/>
</dbReference>
<dbReference type="SUPFAM" id="SSF111331">
    <property type="entry name" value="NAD kinase/diacylglycerol kinase-like"/>
    <property type="match status" value="1"/>
</dbReference>
<keyword evidence="1" id="KW-0808">Transferase</keyword>
<dbReference type="InterPro" id="IPR016064">
    <property type="entry name" value="NAD/diacylglycerol_kinase_sf"/>
</dbReference>
<reference evidence="6" key="1">
    <citation type="submission" date="2018-05" db="EMBL/GenBank/DDBJ databases">
        <authorList>
            <person name="Lanie J.A."/>
            <person name="Ng W.-L."/>
            <person name="Kazmierczak K.M."/>
            <person name="Andrzejewski T.M."/>
            <person name="Davidsen T.M."/>
            <person name="Wayne K.J."/>
            <person name="Tettelin H."/>
            <person name="Glass J.I."/>
            <person name="Rusch D."/>
            <person name="Podicherti R."/>
            <person name="Tsui H.-C.T."/>
            <person name="Winkler M.E."/>
        </authorList>
    </citation>
    <scope>NUCLEOTIDE SEQUENCE</scope>
</reference>
<dbReference type="GO" id="GO:0005524">
    <property type="term" value="F:ATP binding"/>
    <property type="evidence" value="ECO:0007669"/>
    <property type="project" value="UniProtKB-KW"/>
</dbReference>
<evidence type="ECO:0000259" key="5">
    <source>
        <dbReference type="PROSITE" id="PS50146"/>
    </source>
</evidence>
<sequence length="296" mass="32790">MAFKIYLAVNPHGGMEKGLGILDLVRPVFHDKGVDLTVLETEYPGHAQEMINTMDFDDIDGFCAIGGDGTFHEVVNGLLTRKDKKQVPIGLIPGGTGNSFMHTVECLDPVEAAKRIVSGSTIPVDVAEVKTGKELIYSINIIGWGLVTDIGITAENYRWMGESRYTLISMLEIFRLKQRSAKLIINETEEINDFTFILALNTKHTGKGMYAAPKAKLDDGLIDLIIVREKGKMKLLNLLPKIFDGTHIESNIVEYSQVSRFSLFPDEESPLNIDGEITGKTPIEVKMIPGCFQFLN</sequence>
<dbReference type="Pfam" id="PF00781">
    <property type="entry name" value="DAGK_cat"/>
    <property type="match status" value="1"/>
</dbReference>
<evidence type="ECO:0000256" key="2">
    <source>
        <dbReference type="ARBA" id="ARBA00022741"/>
    </source>
</evidence>
<dbReference type="InterPro" id="IPR045540">
    <property type="entry name" value="YegS/DAGK_C"/>
</dbReference>
<dbReference type="PANTHER" id="PTHR12358">
    <property type="entry name" value="SPHINGOSINE KINASE"/>
    <property type="match status" value="1"/>
</dbReference>
<dbReference type="GO" id="GO:0016020">
    <property type="term" value="C:membrane"/>
    <property type="evidence" value="ECO:0007669"/>
    <property type="project" value="GOC"/>
</dbReference>
<evidence type="ECO:0000256" key="1">
    <source>
        <dbReference type="ARBA" id="ARBA00022679"/>
    </source>
</evidence>
<dbReference type="InterPro" id="IPR050187">
    <property type="entry name" value="Lipid_Phosphate_FormReg"/>
</dbReference>
<evidence type="ECO:0000313" key="6">
    <source>
        <dbReference type="EMBL" id="SUZ99017.1"/>
    </source>
</evidence>
<gene>
    <name evidence="6" type="ORF">METZ01_LOCUS51871</name>
</gene>
<organism evidence="6">
    <name type="scientific">marine metagenome</name>
    <dbReference type="NCBI Taxonomy" id="408172"/>
    <lineage>
        <taxon>unclassified sequences</taxon>
        <taxon>metagenomes</taxon>
        <taxon>ecological metagenomes</taxon>
    </lineage>
</organism>